<dbReference type="Pfam" id="PF11193">
    <property type="entry name" value="DUF2812"/>
    <property type="match status" value="1"/>
</dbReference>
<sequence length="209" mass="24451">MRKFKWFFDFDKEALWLNKMAGKGFLLESKTFGYRFRKAKPVRANYKIDFRQFSSQGDFDDYLMLFRDSGWEHISGTKTSGSQYFIQASSEAEADIFSDADSKAGRYKRMSKMYLTLFWTFLPILTALIVTDAIEPMALLNIKELYFTPGLWEKEGARFWSAFLFETPFALMRGASWLVLPAMLILYLVFSAKAERLYRETKDSGTLKY</sequence>
<feature type="transmembrane region" description="Helical" evidence="1">
    <location>
        <begin position="113"/>
        <end position="131"/>
    </location>
</feature>
<evidence type="ECO:0000256" key="1">
    <source>
        <dbReference type="SAM" id="Phobius"/>
    </source>
</evidence>
<gene>
    <name evidence="2" type="ORF">FZD47_05770</name>
</gene>
<organism evidence="2 3">
    <name type="scientific">Bacillus infantis</name>
    <dbReference type="NCBI Taxonomy" id="324767"/>
    <lineage>
        <taxon>Bacteria</taxon>
        <taxon>Bacillati</taxon>
        <taxon>Bacillota</taxon>
        <taxon>Bacilli</taxon>
        <taxon>Bacillales</taxon>
        <taxon>Bacillaceae</taxon>
        <taxon>Bacillus</taxon>
    </lineage>
</organism>
<evidence type="ECO:0000313" key="3">
    <source>
        <dbReference type="Proteomes" id="UP000323732"/>
    </source>
</evidence>
<keyword evidence="1" id="KW-0812">Transmembrane</keyword>
<keyword evidence="1" id="KW-1133">Transmembrane helix</keyword>
<dbReference type="GeneID" id="97349975"/>
<feature type="transmembrane region" description="Helical" evidence="1">
    <location>
        <begin position="170"/>
        <end position="190"/>
    </location>
</feature>
<dbReference type="EMBL" id="VTES01000002">
    <property type="protein sequence ID" value="TYS64870.1"/>
    <property type="molecule type" value="Genomic_DNA"/>
</dbReference>
<accession>A0A5D4SNP8</accession>
<evidence type="ECO:0000313" key="2">
    <source>
        <dbReference type="EMBL" id="TYS64870.1"/>
    </source>
</evidence>
<comment type="caution">
    <text evidence="2">The sequence shown here is derived from an EMBL/GenBank/DDBJ whole genome shotgun (WGS) entry which is preliminary data.</text>
</comment>
<dbReference type="Proteomes" id="UP000323732">
    <property type="component" value="Unassembled WGS sequence"/>
</dbReference>
<dbReference type="AlphaFoldDB" id="A0A5D4SNP8"/>
<reference evidence="2 3" key="1">
    <citation type="submission" date="2019-08" db="EMBL/GenBank/DDBJ databases">
        <title>Bacillus genomes from the desert of Cuatro Cienegas, Coahuila.</title>
        <authorList>
            <person name="Olmedo-Alvarez G."/>
        </authorList>
    </citation>
    <scope>NUCLEOTIDE SEQUENCE [LARGE SCALE GENOMIC DNA]</scope>
    <source>
        <strain evidence="2 3">CH37_1T</strain>
    </source>
</reference>
<name>A0A5D4SNP8_9BACI</name>
<keyword evidence="1" id="KW-0472">Membrane</keyword>
<dbReference type="RefSeq" id="WP_009793318.1">
    <property type="nucleotide sequence ID" value="NZ_CP160000.1"/>
</dbReference>
<dbReference type="InterPro" id="IPR021359">
    <property type="entry name" value="DUF2812"/>
</dbReference>
<protein>
    <submittedName>
        <fullName evidence="2">DUF2812 domain-containing protein</fullName>
    </submittedName>
</protein>
<proteinExistence type="predicted"/>